<dbReference type="GO" id="GO:0004856">
    <property type="term" value="F:D-xylulokinase activity"/>
    <property type="evidence" value="ECO:0007669"/>
    <property type="project" value="UniProtKB-EC"/>
</dbReference>
<protein>
    <recommendedName>
        <fullName evidence="9">Xylulose kinase</fullName>
        <shortName evidence="9">Xylulokinase</shortName>
        <ecNumber evidence="9">2.7.1.17</ecNumber>
    </recommendedName>
</protein>
<evidence type="ECO:0000256" key="6">
    <source>
        <dbReference type="ARBA" id="ARBA00022840"/>
    </source>
</evidence>
<dbReference type="GO" id="GO:0005997">
    <property type="term" value="P:xylulose metabolic process"/>
    <property type="evidence" value="ECO:0007669"/>
    <property type="project" value="InterPro"/>
</dbReference>
<dbReference type="Gene3D" id="3.30.420.40">
    <property type="match status" value="2"/>
</dbReference>
<feature type="domain" description="Carbohydrate kinase FGGY N-terminal" evidence="10">
    <location>
        <begin position="4"/>
        <end position="246"/>
    </location>
</feature>
<dbReference type="Pfam" id="PF00370">
    <property type="entry name" value="FGGY_N"/>
    <property type="match status" value="1"/>
</dbReference>
<dbReference type="PANTHER" id="PTHR43095:SF5">
    <property type="entry name" value="XYLULOSE KINASE"/>
    <property type="match status" value="1"/>
</dbReference>
<dbReference type="InterPro" id="IPR018483">
    <property type="entry name" value="Carb_kinase_FGGY_CS"/>
</dbReference>
<evidence type="ECO:0000256" key="8">
    <source>
        <dbReference type="RuleBase" id="RU003733"/>
    </source>
</evidence>
<dbReference type="SUPFAM" id="SSF53067">
    <property type="entry name" value="Actin-like ATPase domain"/>
    <property type="match status" value="2"/>
</dbReference>
<keyword evidence="6 9" id="KW-0067">ATP-binding</keyword>
<dbReference type="InterPro" id="IPR018485">
    <property type="entry name" value="FGGY_C"/>
</dbReference>
<keyword evidence="7 9" id="KW-0119">Carbohydrate metabolism</keyword>
<evidence type="ECO:0000256" key="2">
    <source>
        <dbReference type="ARBA" id="ARBA00022629"/>
    </source>
</evidence>
<dbReference type="InterPro" id="IPR000577">
    <property type="entry name" value="Carb_kinase_FGGY"/>
</dbReference>
<dbReference type="PIRSF" id="PIRSF000538">
    <property type="entry name" value="GlpK"/>
    <property type="match status" value="1"/>
</dbReference>
<name>A0A2G6KCV3_9BACT</name>
<dbReference type="PROSITE" id="PS00445">
    <property type="entry name" value="FGGY_KINASES_2"/>
    <property type="match status" value="1"/>
</dbReference>
<dbReference type="Proteomes" id="UP000230821">
    <property type="component" value="Unassembled WGS sequence"/>
</dbReference>
<keyword evidence="3 8" id="KW-0808">Transferase</keyword>
<evidence type="ECO:0000259" key="11">
    <source>
        <dbReference type="Pfam" id="PF02782"/>
    </source>
</evidence>
<evidence type="ECO:0000256" key="9">
    <source>
        <dbReference type="RuleBase" id="RU364073"/>
    </source>
</evidence>
<dbReference type="InterPro" id="IPR050406">
    <property type="entry name" value="FGGY_Carb_Kinase"/>
</dbReference>
<evidence type="ECO:0000256" key="3">
    <source>
        <dbReference type="ARBA" id="ARBA00022679"/>
    </source>
</evidence>
<dbReference type="InterPro" id="IPR006000">
    <property type="entry name" value="Xylulokinase"/>
</dbReference>
<comment type="catalytic activity">
    <reaction evidence="9">
        <text>D-xylulose + ATP = D-xylulose 5-phosphate + ADP + H(+)</text>
        <dbReference type="Rhea" id="RHEA:10964"/>
        <dbReference type="ChEBI" id="CHEBI:15378"/>
        <dbReference type="ChEBI" id="CHEBI:17140"/>
        <dbReference type="ChEBI" id="CHEBI:30616"/>
        <dbReference type="ChEBI" id="CHEBI:57737"/>
        <dbReference type="ChEBI" id="CHEBI:456216"/>
        <dbReference type="EC" id="2.7.1.17"/>
    </reaction>
</comment>
<organism evidence="12 13">
    <name type="scientific">candidate division KSB3 bacterium</name>
    <dbReference type="NCBI Taxonomy" id="2044937"/>
    <lineage>
        <taxon>Bacteria</taxon>
        <taxon>candidate division KSB3</taxon>
    </lineage>
</organism>
<evidence type="ECO:0000256" key="7">
    <source>
        <dbReference type="ARBA" id="ARBA00023277"/>
    </source>
</evidence>
<sequence>MKRYLLAHDLGTSGNKATLFTIDGELVAAKTYPYGTHFFNNNWAEQSPKDWWEAVCRSTQELVQTIDVSDIAAICFSGQMMGCLCVDKDGVPLKDSLIYCDQRATNETATILKQIDGKEFYKITGHRASASYSVEKLMWIKNHEPDIYKKTYKMLQAKDYINFKLTGKMITEFTDASGTNVFDLNTNSWSEKLIDITGIEGDKLPEAKPSTHVIGELTAEAAQATGLKAGIPVVAGGGDGLCAAVGVGSVKPGVTYNYLGSSSWIATTTEKPIYDEQMRTFVWAHAVEGYVHPCGTMQTAGSSYNWLKNEICRIETEEAGKQGVSPYDIINQQIAQSAPGANGVLFLPYLLGERTPRWNPKARGAYIGLNLEHKRKDLLRATLEGVSMNLSIILDIFREQVPISDIVVIGGGAKGGIWREIMADIYDANILKPNFLEEATSMGAAIIGGVGSGVFKDFEVIDRFITIESTQKPDAERQKVYQTLKPIFEKCYHSLVDVYDDLAEL</sequence>
<evidence type="ECO:0000259" key="10">
    <source>
        <dbReference type="Pfam" id="PF00370"/>
    </source>
</evidence>
<dbReference type="EC" id="2.7.1.17" evidence="9"/>
<dbReference type="CDD" id="cd07805">
    <property type="entry name" value="ASKHA_NBD_FGGY_CvXK-like"/>
    <property type="match status" value="1"/>
</dbReference>
<keyword evidence="2 9" id="KW-0859">Xylose metabolism</keyword>
<dbReference type="InterPro" id="IPR018484">
    <property type="entry name" value="FGGY_N"/>
</dbReference>
<dbReference type="AlphaFoldDB" id="A0A2G6KCV3"/>
<evidence type="ECO:0000256" key="1">
    <source>
        <dbReference type="ARBA" id="ARBA00009156"/>
    </source>
</evidence>
<evidence type="ECO:0000256" key="4">
    <source>
        <dbReference type="ARBA" id="ARBA00022741"/>
    </source>
</evidence>
<dbReference type="PANTHER" id="PTHR43095">
    <property type="entry name" value="SUGAR KINASE"/>
    <property type="match status" value="1"/>
</dbReference>
<evidence type="ECO:0000256" key="5">
    <source>
        <dbReference type="ARBA" id="ARBA00022777"/>
    </source>
</evidence>
<accession>A0A2G6KCV3</accession>
<gene>
    <name evidence="9 12" type="primary">xylB</name>
    <name evidence="12" type="ORF">CSA56_14700</name>
</gene>
<proteinExistence type="inferred from homology"/>
<reference evidence="12 13" key="1">
    <citation type="submission" date="2017-10" db="EMBL/GenBank/DDBJ databases">
        <title>Novel microbial diversity and functional potential in the marine mammal oral microbiome.</title>
        <authorList>
            <person name="Dudek N.K."/>
            <person name="Sun C.L."/>
            <person name="Burstein D."/>
            <person name="Kantor R.S."/>
            <person name="Aliaga Goltsman D.S."/>
            <person name="Bik E.M."/>
            <person name="Thomas B.C."/>
            <person name="Banfield J.F."/>
            <person name="Relman D.A."/>
        </authorList>
    </citation>
    <scope>NUCLEOTIDE SEQUENCE [LARGE SCALE GENOMIC DNA]</scope>
    <source>
        <strain evidence="12">DOLJORAL78_47_16</strain>
    </source>
</reference>
<dbReference type="Pfam" id="PF02782">
    <property type="entry name" value="FGGY_C"/>
    <property type="match status" value="1"/>
</dbReference>
<evidence type="ECO:0000313" key="13">
    <source>
        <dbReference type="Proteomes" id="UP000230821"/>
    </source>
</evidence>
<dbReference type="NCBIfam" id="TIGR01312">
    <property type="entry name" value="XylB"/>
    <property type="match status" value="1"/>
</dbReference>
<evidence type="ECO:0000313" key="12">
    <source>
        <dbReference type="EMBL" id="PIE32639.1"/>
    </source>
</evidence>
<dbReference type="InterPro" id="IPR043129">
    <property type="entry name" value="ATPase_NBD"/>
</dbReference>
<dbReference type="PROSITE" id="PS00933">
    <property type="entry name" value="FGGY_KINASES_1"/>
    <property type="match status" value="1"/>
</dbReference>
<dbReference type="EMBL" id="PDSK01000110">
    <property type="protein sequence ID" value="PIE32639.1"/>
    <property type="molecule type" value="Genomic_DNA"/>
</dbReference>
<dbReference type="GO" id="GO:0042732">
    <property type="term" value="P:D-xylose metabolic process"/>
    <property type="evidence" value="ECO:0007669"/>
    <property type="project" value="UniProtKB-KW"/>
</dbReference>
<feature type="domain" description="Carbohydrate kinase FGGY C-terminal" evidence="11">
    <location>
        <begin position="256"/>
        <end position="450"/>
    </location>
</feature>
<keyword evidence="4 9" id="KW-0547">Nucleotide-binding</keyword>
<keyword evidence="5 8" id="KW-0418">Kinase</keyword>
<comment type="similarity">
    <text evidence="1 8">Belongs to the FGGY kinase family.</text>
</comment>
<dbReference type="GO" id="GO:0005524">
    <property type="term" value="F:ATP binding"/>
    <property type="evidence" value="ECO:0007669"/>
    <property type="project" value="UniProtKB-KW"/>
</dbReference>
<comment type="caution">
    <text evidence="12">The sequence shown here is derived from an EMBL/GenBank/DDBJ whole genome shotgun (WGS) entry which is preliminary data.</text>
</comment>